<dbReference type="SUPFAM" id="SSF158446">
    <property type="entry name" value="IVS-encoded protein-like"/>
    <property type="match status" value="1"/>
</dbReference>
<dbReference type="PANTHER" id="PTHR38471">
    <property type="entry name" value="FOUR HELIX BUNDLE PROTEIN"/>
    <property type="match status" value="1"/>
</dbReference>
<keyword evidence="2" id="KW-1185">Reference proteome</keyword>
<dbReference type="Proteomes" id="UP000621799">
    <property type="component" value="Unassembled WGS sequence"/>
</dbReference>
<comment type="caution">
    <text evidence="1">The sequence shown here is derived from an EMBL/GenBank/DDBJ whole genome shotgun (WGS) entry which is preliminary data.</text>
</comment>
<dbReference type="Pfam" id="PF05635">
    <property type="entry name" value="23S_rRNA_IVP"/>
    <property type="match status" value="1"/>
</dbReference>
<dbReference type="EMBL" id="JADEXN010000280">
    <property type="protein sequence ID" value="MBE9042009.1"/>
    <property type="molecule type" value="Genomic_DNA"/>
</dbReference>
<dbReference type="AlphaFoldDB" id="A0A928Z9R9"/>
<protein>
    <submittedName>
        <fullName evidence="1">Four helix bundle protein</fullName>
    </submittedName>
</protein>
<dbReference type="RefSeq" id="WP_264322191.1">
    <property type="nucleotide sequence ID" value="NZ_JADEXN010000280.1"/>
</dbReference>
<dbReference type="PIRSF" id="PIRSF035652">
    <property type="entry name" value="CHP02436"/>
    <property type="match status" value="1"/>
</dbReference>
<dbReference type="InterPro" id="IPR012657">
    <property type="entry name" value="23S_rRNA-intervening_sequence"/>
</dbReference>
<proteinExistence type="predicted"/>
<dbReference type="InterPro" id="IPR036583">
    <property type="entry name" value="23S_rRNA_IVS_sf"/>
</dbReference>
<reference evidence="1" key="1">
    <citation type="submission" date="2020-10" db="EMBL/GenBank/DDBJ databases">
        <authorList>
            <person name="Castelo-Branco R."/>
            <person name="Eusebio N."/>
            <person name="Adriana R."/>
            <person name="Vieira A."/>
            <person name="Brugerolle De Fraissinette N."/>
            <person name="Rezende De Castro R."/>
            <person name="Schneider M.P."/>
            <person name="Vasconcelos V."/>
            <person name="Leao P.N."/>
        </authorList>
    </citation>
    <scope>NUCLEOTIDE SEQUENCE</scope>
    <source>
        <strain evidence="1">LEGE 11467</strain>
    </source>
</reference>
<organism evidence="1 2">
    <name type="scientific">Zarconia navalis LEGE 11467</name>
    <dbReference type="NCBI Taxonomy" id="1828826"/>
    <lineage>
        <taxon>Bacteria</taxon>
        <taxon>Bacillati</taxon>
        <taxon>Cyanobacteriota</taxon>
        <taxon>Cyanophyceae</taxon>
        <taxon>Oscillatoriophycideae</taxon>
        <taxon>Oscillatoriales</taxon>
        <taxon>Oscillatoriales incertae sedis</taxon>
        <taxon>Zarconia</taxon>
        <taxon>Zarconia navalis</taxon>
    </lineage>
</organism>
<accession>A0A928Z9R9</accession>
<dbReference type="Gene3D" id="1.20.1440.60">
    <property type="entry name" value="23S rRNA-intervening sequence"/>
    <property type="match status" value="1"/>
</dbReference>
<evidence type="ECO:0000313" key="1">
    <source>
        <dbReference type="EMBL" id="MBE9042009.1"/>
    </source>
</evidence>
<name>A0A928Z9R9_9CYAN</name>
<dbReference type="NCBIfam" id="TIGR02436">
    <property type="entry name" value="four helix bundle protein"/>
    <property type="match status" value="1"/>
</dbReference>
<gene>
    <name evidence="1" type="ORF">IQ235_14600</name>
</gene>
<dbReference type="PANTHER" id="PTHR38471:SF2">
    <property type="entry name" value="FOUR HELIX BUNDLE PROTEIN"/>
    <property type="match status" value="1"/>
</dbReference>
<evidence type="ECO:0000313" key="2">
    <source>
        <dbReference type="Proteomes" id="UP000621799"/>
    </source>
</evidence>
<sequence length="118" mass="13295">MIPIADRTFNFAIRIVKLCTHLDKKPGVSKTLANQLLRSGTSIGANTVEARSGQSRKDFLSKLEIALKEARETEYWLKLLVASENFPEAKVQALLKEIDEIIKILVAITKKTKQNTER</sequence>